<evidence type="ECO:0000256" key="1">
    <source>
        <dbReference type="SAM" id="MobiDB-lite"/>
    </source>
</evidence>
<dbReference type="eggNOG" id="COG2247">
    <property type="taxonomic scope" value="Bacteria"/>
</dbReference>
<evidence type="ECO:0000259" key="3">
    <source>
        <dbReference type="SMART" id="SM00646"/>
    </source>
</evidence>
<keyword evidence="4" id="KW-0378">Hydrolase</keyword>
<dbReference type="AlphaFoldDB" id="B6FYK5"/>
<dbReference type="GO" id="GO:0009253">
    <property type="term" value="P:peptidoglycan catabolic process"/>
    <property type="evidence" value="ECO:0007669"/>
    <property type="project" value="InterPro"/>
</dbReference>
<dbReference type="OrthoDB" id="9772024at2"/>
<feature type="signal peptide" evidence="2">
    <location>
        <begin position="1"/>
        <end position="25"/>
    </location>
</feature>
<dbReference type="InterPro" id="IPR051922">
    <property type="entry name" value="Bact_Sporulation_Assoc"/>
</dbReference>
<dbReference type="InterPro" id="IPR048586">
    <property type="entry name" value="Cwp6-like_N"/>
</dbReference>
<gene>
    <name evidence="4" type="ORF">CLOHIR_00958</name>
</gene>
<feature type="region of interest" description="Disordered" evidence="1">
    <location>
        <begin position="472"/>
        <end position="507"/>
    </location>
</feature>
<dbReference type="eggNOG" id="COG0860">
    <property type="taxonomic scope" value="Bacteria"/>
</dbReference>
<dbReference type="InterPro" id="IPR007253">
    <property type="entry name" value="Cell_wall-bd_2"/>
</dbReference>
<dbReference type="EC" id="3.5.1.28" evidence="4"/>
<feature type="compositionally biased region" description="Low complexity" evidence="1">
    <location>
        <begin position="472"/>
        <end position="488"/>
    </location>
</feature>
<sequence>MKRRFKATTAVVMAATMMAPTMAFAQTSAQDKGISVNIEKKSVVFGTESGISVKFNEKLDAEKIVADFKCYDMTISSELKYNKDKDVYEGTVKFDQEPEYLNVWELEKIEVKSANPYSLDRNALKDMGLDLDSCDITQEVVVDDEEVQKAIDEGTASNMVQRTIARAAVPVDKLIGSNRFETAIKISQKGWNKSDNVIVVNKNASIAGVIATPLATTYGAPVLLTDKNSTPANIITEIKRLEAKNIIVVGSNNDVASGAINELKKTGASVSSISGNNTSELSLNIAKAIDEKHDVNKVYVANGANGQIDALTIAAKAGEDKQPIILTEKNSINSSVYNWLKSESLSDAYVIGGENVVSNDVLNKIDGVVSADVSKNRVYGSDRHETNAAVIKKFYHDKNLKSVFVAKSDELIDAIACGPFASKKQSPILINPTNYVSARHTENLNTYKAEKVYQVGGGITSKVMTSIANSVSKHNSNTNTNSSNNTVVLDAGHGGSDSGAVSGSRREKDYTLDTTLATSAALRAKGYNVVLTRSNDTYLSLGTRTAISNEVKPKLFTSIHYNSYNGSANGTEVYYNVKDKNGGLTKTAASNVLKRIVNTFGFSNRGIKAKANSSGTDYYYVLRENKYPSMLIECAFIDSSKDMNKLNSDSKITNLGNQIAAGIAESIK</sequence>
<dbReference type="Pfam" id="PF04122">
    <property type="entry name" value="CW_binding_2"/>
    <property type="match status" value="3"/>
</dbReference>
<comment type="caution">
    <text evidence="4">The sequence shown here is derived from an EMBL/GenBank/DDBJ whole genome shotgun (WGS) entry which is preliminary data.</text>
</comment>
<dbReference type="EMBL" id="ABWP01000044">
    <property type="protein sequence ID" value="EEA85361.1"/>
    <property type="molecule type" value="Genomic_DNA"/>
</dbReference>
<reference evidence="4 5" key="1">
    <citation type="submission" date="2008-09" db="EMBL/GenBank/DDBJ databases">
        <authorList>
            <person name="Fulton L."/>
            <person name="Clifton S."/>
            <person name="Fulton B."/>
            <person name="Xu J."/>
            <person name="Minx P."/>
            <person name="Pepin K.H."/>
            <person name="Johnson M."/>
            <person name="Thiruvilangam P."/>
            <person name="Bhonagiri V."/>
            <person name="Nash W.E."/>
            <person name="Mardis E.R."/>
            <person name="Wilson R.K."/>
        </authorList>
    </citation>
    <scope>NUCLEOTIDE SEQUENCE [LARGE SCALE GENOMIC DNA]</scope>
    <source>
        <strain evidence="4 5">DSM 13275</strain>
    </source>
</reference>
<reference evidence="4 5" key="2">
    <citation type="submission" date="2008-10" db="EMBL/GenBank/DDBJ databases">
        <title>Draft genome sequence of Clostridium hiranonis (DSM 13275).</title>
        <authorList>
            <person name="Sudarsanam P."/>
            <person name="Ley R."/>
            <person name="Guruge J."/>
            <person name="Turnbaugh P.J."/>
            <person name="Mahowald M."/>
            <person name="Liep D."/>
            <person name="Gordon J."/>
        </authorList>
    </citation>
    <scope>NUCLEOTIDE SEQUENCE [LARGE SCALE GENOMIC DNA]</scope>
    <source>
        <strain evidence="4 5">DSM 13275</strain>
    </source>
</reference>
<accession>B6FYK5</accession>
<dbReference type="HOGENOM" id="CLU_407011_0_0_9"/>
<dbReference type="Pfam" id="PF01520">
    <property type="entry name" value="Amidase_3"/>
    <property type="match status" value="1"/>
</dbReference>
<evidence type="ECO:0000313" key="5">
    <source>
        <dbReference type="Proteomes" id="UP000003178"/>
    </source>
</evidence>
<dbReference type="Gene3D" id="3.40.630.40">
    <property type="entry name" value="Zn-dependent exopeptidases"/>
    <property type="match status" value="1"/>
</dbReference>
<dbReference type="Gene3D" id="3.40.50.12090">
    <property type="match status" value="2"/>
</dbReference>
<dbReference type="PANTHER" id="PTHR30032">
    <property type="entry name" value="N-ACETYLMURAMOYL-L-ALANINE AMIDASE-RELATED"/>
    <property type="match status" value="1"/>
</dbReference>
<dbReference type="PANTHER" id="PTHR30032:SF8">
    <property type="entry name" value="GERMINATION-SPECIFIC N-ACETYLMURAMOYL-L-ALANINE AMIDASE"/>
    <property type="match status" value="1"/>
</dbReference>
<protein>
    <submittedName>
        <fullName evidence="4">N-acetylmuramoyl-L-alanine amidase</fullName>
        <ecNumber evidence="4">3.5.1.28</ecNumber>
    </submittedName>
</protein>
<dbReference type="RefSeq" id="WP_006439876.1">
    <property type="nucleotide sequence ID" value="NZ_DS995356.1"/>
</dbReference>
<keyword evidence="5" id="KW-1185">Reference proteome</keyword>
<evidence type="ECO:0000256" key="2">
    <source>
        <dbReference type="SAM" id="SignalP"/>
    </source>
</evidence>
<dbReference type="CDD" id="cd02696">
    <property type="entry name" value="MurNAc-LAA"/>
    <property type="match status" value="1"/>
</dbReference>
<name>B6FYK5_PEPHT</name>
<feature type="domain" description="MurNAc-LAA" evidence="3">
    <location>
        <begin position="545"/>
        <end position="664"/>
    </location>
</feature>
<keyword evidence="2" id="KW-0732">Signal</keyword>
<dbReference type="SUPFAM" id="SSF53187">
    <property type="entry name" value="Zn-dependent exopeptidases"/>
    <property type="match status" value="1"/>
</dbReference>
<dbReference type="InterPro" id="IPR002508">
    <property type="entry name" value="MurNAc-LAA_cat"/>
</dbReference>
<evidence type="ECO:0000313" key="4">
    <source>
        <dbReference type="EMBL" id="EEA85361.1"/>
    </source>
</evidence>
<dbReference type="Proteomes" id="UP000003178">
    <property type="component" value="Unassembled WGS sequence"/>
</dbReference>
<dbReference type="STRING" id="500633.CLOHIR_00958"/>
<organism evidence="4 5">
    <name type="scientific">Peptacetobacter hiranonis (strain DSM 13275 / JCM 10541 / KCTC 15199 / TO-931)</name>
    <name type="common">Clostridium hiranonis</name>
    <dbReference type="NCBI Taxonomy" id="500633"/>
    <lineage>
        <taxon>Bacteria</taxon>
        <taxon>Bacillati</taxon>
        <taxon>Bacillota</taxon>
        <taxon>Clostridia</taxon>
        <taxon>Peptostreptococcales</taxon>
        <taxon>Peptostreptococcaceae</taxon>
        <taxon>Peptacetobacter</taxon>
    </lineage>
</organism>
<feature type="chain" id="PRO_5002843120" evidence="2">
    <location>
        <begin position="26"/>
        <end position="668"/>
    </location>
</feature>
<dbReference type="SMART" id="SM00646">
    <property type="entry name" value="Ami_3"/>
    <property type="match status" value="1"/>
</dbReference>
<dbReference type="GO" id="GO:0008745">
    <property type="term" value="F:N-acetylmuramoyl-L-alanine amidase activity"/>
    <property type="evidence" value="ECO:0007669"/>
    <property type="project" value="UniProtKB-EC"/>
</dbReference>
<dbReference type="Pfam" id="PF21465">
    <property type="entry name" value="Cwp6_N"/>
    <property type="match status" value="1"/>
</dbReference>
<proteinExistence type="predicted"/>